<keyword evidence="5" id="KW-1133">Transmembrane helix</keyword>
<dbReference type="GO" id="GO:0004674">
    <property type="term" value="F:protein serine/threonine kinase activity"/>
    <property type="evidence" value="ECO:0007669"/>
    <property type="project" value="TreeGrafter"/>
</dbReference>
<keyword evidence="3 8" id="KW-0418">Kinase</keyword>
<feature type="domain" description="PPM-type phosphatase" evidence="7">
    <location>
        <begin position="10"/>
        <end position="235"/>
    </location>
</feature>
<dbReference type="RefSeq" id="WP_185802428.1">
    <property type="nucleotide sequence ID" value="NZ_JACJVJ010000003.1"/>
</dbReference>
<dbReference type="SMART" id="SM00332">
    <property type="entry name" value="PP2Cc"/>
    <property type="match status" value="1"/>
</dbReference>
<dbReference type="SMART" id="SM00331">
    <property type="entry name" value="PP2C_SIG"/>
    <property type="match status" value="1"/>
</dbReference>
<keyword evidence="5" id="KW-0472">Membrane</keyword>
<dbReference type="InterPro" id="IPR036457">
    <property type="entry name" value="PPM-type-like_dom_sf"/>
</dbReference>
<dbReference type="Gene3D" id="1.10.510.10">
    <property type="entry name" value="Transferase(Phosphotransferase) domain 1"/>
    <property type="match status" value="1"/>
</dbReference>
<dbReference type="Pfam" id="PF13672">
    <property type="entry name" value="PP2C_2"/>
    <property type="match status" value="1"/>
</dbReference>
<dbReference type="PANTHER" id="PTHR43289">
    <property type="entry name" value="MITOGEN-ACTIVATED PROTEIN KINASE KINASE KINASE 20-RELATED"/>
    <property type="match status" value="1"/>
</dbReference>
<evidence type="ECO:0000313" key="9">
    <source>
        <dbReference type="Proteomes" id="UP000564378"/>
    </source>
</evidence>
<proteinExistence type="predicted"/>
<evidence type="ECO:0000259" key="6">
    <source>
        <dbReference type="PROSITE" id="PS50011"/>
    </source>
</evidence>
<dbReference type="Gene3D" id="3.30.200.20">
    <property type="entry name" value="Phosphorylase Kinase, domain 1"/>
    <property type="match status" value="1"/>
</dbReference>
<keyword evidence="9" id="KW-1185">Reference proteome</keyword>
<evidence type="ECO:0000256" key="1">
    <source>
        <dbReference type="ARBA" id="ARBA00022679"/>
    </source>
</evidence>
<evidence type="ECO:0000256" key="5">
    <source>
        <dbReference type="SAM" id="Phobius"/>
    </source>
</evidence>
<evidence type="ECO:0000256" key="2">
    <source>
        <dbReference type="ARBA" id="ARBA00022741"/>
    </source>
</evidence>
<evidence type="ECO:0000259" key="7">
    <source>
        <dbReference type="PROSITE" id="PS51746"/>
    </source>
</evidence>
<gene>
    <name evidence="8" type="ORF">H6P80_16065</name>
</gene>
<organism evidence="8 9">
    <name type="scientific">Parasphingopyxis marina</name>
    <dbReference type="NCBI Taxonomy" id="2761622"/>
    <lineage>
        <taxon>Bacteria</taxon>
        <taxon>Pseudomonadati</taxon>
        <taxon>Pseudomonadota</taxon>
        <taxon>Alphaproteobacteria</taxon>
        <taxon>Sphingomonadales</taxon>
        <taxon>Sphingomonadaceae</taxon>
        <taxon>Parasphingopyxis</taxon>
    </lineage>
</organism>
<evidence type="ECO:0000313" key="8">
    <source>
        <dbReference type="EMBL" id="MBC2779142.1"/>
    </source>
</evidence>
<dbReference type="Proteomes" id="UP000564378">
    <property type="component" value="Unassembled WGS sequence"/>
</dbReference>
<dbReference type="SUPFAM" id="SSF81606">
    <property type="entry name" value="PP2C-like"/>
    <property type="match status" value="1"/>
</dbReference>
<keyword evidence="1" id="KW-0808">Transferase</keyword>
<dbReference type="SUPFAM" id="SSF56112">
    <property type="entry name" value="Protein kinase-like (PK-like)"/>
    <property type="match status" value="1"/>
</dbReference>
<dbReference type="EMBL" id="JACJVJ010000003">
    <property type="protein sequence ID" value="MBC2779142.1"/>
    <property type="molecule type" value="Genomic_DNA"/>
</dbReference>
<accession>A0A842I1L0</accession>
<feature type="domain" description="Protein kinase" evidence="6">
    <location>
        <begin position="268"/>
        <end position="520"/>
    </location>
</feature>
<keyword evidence="5" id="KW-0812">Transmembrane</keyword>
<dbReference type="InterPro" id="IPR000719">
    <property type="entry name" value="Prot_kinase_dom"/>
</dbReference>
<dbReference type="CDD" id="cd00143">
    <property type="entry name" value="PP2Cc"/>
    <property type="match status" value="1"/>
</dbReference>
<dbReference type="InterPro" id="IPR011009">
    <property type="entry name" value="Kinase-like_dom_sf"/>
</dbReference>
<keyword evidence="4" id="KW-0067">ATP-binding</keyword>
<name>A0A842I1L0_9SPHN</name>
<sequence length="563" mass="61211">MRSEGRLTIAGGFASETGRRAANEDFCALYIGTATEQATHGMLAAVADGVSAGGHGREAAELAVRSLVDGFYACPETIGPARSAERVLGAYNSWLYGQRHTESLRDAATTLTAAILKGRRAHILHIGDSRAWLLRDGRFRQLTRDHVRSEPDLRHVLIRGIGIEPAMRLDHVAIDLAEHDRLLLTSDGVHESLAEMRLGELLGARNAAQRDSEVIVEAAFKAGSRDNATAVIIDIVGLPAPDHQGVAEELAALPILAVPDVGDSVDGYQLEEQLASGRYTALFRATDGENGGTVAVKFPKPAILSERSARLAFAREILIGQRVHSPFVGEAFPVSPERQTRLYSIQPFYAGETMIARLKRGLQPMAESIEAAVGLTRAVAALHRLDIVHRDIKPDNVILSEGGLKLVDLGVARLPRIEDFHGDEIPGTPGHMAPEQFAGNAGDVLTDQFALGVTLYRWFTGKWPFGEQEAFSRPRFADPAPPSRHRPEIPAWLDAAILRAIARNSEDRFGDVIELLRALEGGGSVERIPPRRFVPLIERNPVRFWQVTSVLLAIALIVAIAAR</sequence>
<dbReference type="Pfam" id="PF00069">
    <property type="entry name" value="Pkinase"/>
    <property type="match status" value="1"/>
</dbReference>
<dbReference type="PANTHER" id="PTHR43289:SF6">
    <property type="entry name" value="SERINE_THREONINE-PROTEIN KINASE NEKL-3"/>
    <property type="match status" value="1"/>
</dbReference>
<protein>
    <submittedName>
        <fullName evidence="8">Bifunctional protein-serine/threonine kinase/phosphatase</fullName>
    </submittedName>
</protein>
<evidence type="ECO:0000256" key="3">
    <source>
        <dbReference type="ARBA" id="ARBA00022777"/>
    </source>
</evidence>
<reference evidence="8 9" key="1">
    <citation type="submission" date="2020-08" db="EMBL/GenBank/DDBJ databases">
        <title>Draft genome sequence of Parasphingopyxis sp. GrpM-11.</title>
        <authorList>
            <person name="Oh J."/>
            <person name="Roh D.-H."/>
        </authorList>
    </citation>
    <scope>NUCLEOTIDE SEQUENCE [LARGE SCALE GENOMIC DNA]</scope>
    <source>
        <strain evidence="8 9">GrpM-11</strain>
    </source>
</reference>
<dbReference type="SMART" id="SM00220">
    <property type="entry name" value="S_TKc"/>
    <property type="match status" value="1"/>
</dbReference>
<dbReference type="CDD" id="cd14014">
    <property type="entry name" value="STKc_PknB_like"/>
    <property type="match status" value="1"/>
</dbReference>
<keyword evidence="2" id="KW-0547">Nucleotide-binding</keyword>
<dbReference type="InterPro" id="IPR008271">
    <property type="entry name" value="Ser/Thr_kinase_AS"/>
</dbReference>
<evidence type="ECO:0000256" key="4">
    <source>
        <dbReference type="ARBA" id="ARBA00022840"/>
    </source>
</evidence>
<dbReference type="GO" id="GO:0005524">
    <property type="term" value="F:ATP binding"/>
    <property type="evidence" value="ECO:0007669"/>
    <property type="project" value="UniProtKB-KW"/>
</dbReference>
<dbReference type="PROSITE" id="PS00108">
    <property type="entry name" value="PROTEIN_KINASE_ST"/>
    <property type="match status" value="1"/>
</dbReference>
<dbReference type="Gene3D" id="3.60.40.10">
    <property type="entry name" value="PPM-type phosphatase domain"/>
    <property type="match status" value="1"/>
</dbReference>
<comment type="caution">
    <text evidence="8">The sequence shown here is derived from an EMBL/GenBank/DDBJ whole genome shotgun (WGS) entry which is preliminary data.</text>
</comment>
<dbReference type="AlphaFoldDB" id="A0A842I1L0"/>
<dbReference type="InterPro" id="IPR001932">
    <property type="entry name" value="PPM-type_phosphatase-like_dom"/>
</dbReference>
<dbReference type="PROSITE" id="PS51746">
    <property type="entry name" value="PPM_2"/>
    <property type="match status" value="1"/>
</dbReference>
<dbReference type="PROSITE" id="PS50011">
    <property type="entry name" value="PROTEIN_KINASE_DOM"/>
    <property type="match status" value="1"/>
</dbReference>
<feature type="transmembrane region" description="Helical" evidence="5">
    <location>
        <begin position="544"/>
        <end position="562"/>
    </location>
</feature>